<feature type="compositionally biased region" description="Acidic residues" evidence="1">
    <location>
        <begin position="414"/>
        <end position="423"/>
    </location>
</feature>
<evidence type="ECO:0000313" key="3">
    <source>
        <dbReference type="Proteomes" id="UP000812287"/>
    </source>
</evidence>
<dbReference type="Proteomes" id="UP000812287">
    <property type="component" value="Unassembled WGS sequence"/>
</dbReference>
<evidence type="ECO:0000256" key="1">
    <source>
        <dbReference type="SAM" id="MobiDB-lite"/>
    </source>
</evidence>
<feature type="region of interest" description="Disordered" evidence="1">
    <location>
        <begin position="203"/>
        <end position="276"/>
    </location>
</feature>
<feature type="compositionally biased region" description="Low complexity" evidence="1">
    <location>
        <begin position="427"/>
        <end position="436"/>
    </location>
</feature>
<feature type="region of interest" description="Disordered" evidence="1">
    <location>
        <begin position="127"/>
        <end position="149"/>
    </location>
</feature>
<proteinExistence type="predicted"/>
<organism evidence="2 3">
    <name type="scientific">Guyanagaster necrorhizus</name>
    <dbReference type="NCBI Taxonomy" id="856835"/>
    <lineage>
        <taxon>Eukaryota</taxon>
        <taxon>Fungi</taxon>
        <taxon>Dikarya</taxon>
        <taxon>Basidiomycota</taxon>
        <taxon>Agaricomycotina</taxon>
        <taxon>Agaricomycetes</taxon>
        <taxon>Agaricomycetidae</taxon>
        <taxon>Agaricales</taxon>
        <taxon>Marasmiineae</taxon>
        <taxon>Physalacriaceae</taxon>
        <taxon>Guyanagaster</taxon>
    </lineage>
</organism>
<feature type="compositionally biased region" description="Acidic residues" evidence="1">
    <location>
        <begin position="234"/>
        <end position="243"/>
    </location>
</feature>
<accession>A0A9P7VEP8</accession>
<feature type="compositionally biased region" description="Polar residues" evidence="1">
    <location>
        <begin position="206"/>
        <end position="216"/>
    </location>
</feature>
<feature type="region of interest" description="Disordered" evidence="1">
    <location>
        <begin position="414"/>
        <end position="436"/>
    </location>
</feature>
<evidence type="ECO:0000313" key="2">
    <source>
        <dbReference type="EMBL" id="KAG7439558.1"/>
    </source>
</evidence>
<dbReference type="RefSeq" id="XP_043033058.1">
    <property type="nucleotide sequence ID" value="XM_043187613.1"/>
</dbReference>
<dbReference type="GeneID" id="66109910"/>
<keyword evidence="3" id="KW-1185">Reference proteome</keyword>
<reference evidence="2" key="1">
    <citation type="submission" date="2020-11" db="EMBL/GenBank/DDBJ databases">
        <title>Adaptations for nitrogen fixation in a non-lichenized fungal sporocarp promotes dispersal by wood-feeding termites.</title>
        <authorList>
            <consortium name="DOE Joint Genome Institute"/>
            <person name="Koch R.A."/>
            <person name="Yoon G."/>
            <person name="Arayal U."/>
            <person name="Lail K."/>
            <person name="Amirebrahimi M."/>
            <person name="Labutti K."/>
            <person name="Lipzen A."/>
            <person name="Riley R."/>
            <person name="Barry K."/>
            <person name="Henrissat B."/>
            <person name="Grigoriev I.V."/>
            <person name="Herr J.R."/>
            <person name="Aime M.C."/>
        </authorList>
    </citation>
    <scope>NUCLEOTIDE SEQUENCE</scope>
    <source>
        <strain evidence="2">MCA 3950</strain>
    </source>
</reference>
<name>A0A9P7VEP8_9AGAR</name>
<sequence length="436" mass="47031">MAEPTEPQELAVVQAQEAYTVASAALEGLEQVSPNDTWSASCVDDWLREAIDNWTTCSDNVSLAEVPLRSWYKLEGSFFQSFAAVPIEKVEEARREYNTLAREAVQYELEVPILTMKCVVARVTTPPKSPVASRQASAAPPAPSTSKVTPCPISLLRKPVVSTSTPAPSLPSLVRVTMPPPVFQLDPTSLHTRITRPLKPVAEVSGVQQKRSSPLTAINAVSRPQMIPGLSTIQDEDDEEEGKDETKARGNVDEPTDEEDDHSPRPPPTKRALEDVEEVEELVAAKKAKVQAVKKVDDVVQVTTAVRKWSPGPSKLLVNLGVSGSGFGEVVPSSAKCPCTVDGEAGLNPEDHYRPMGAAAINAFEGELNALEQSISATASLTQQYLAGLNVLAHTQNVRAQVSRLRECLLSPIEFDEDNEDEKDNMGDSGSGSSDN</sequence>
<dbReference type="OrthoDB" id="3060789at2759"/>
<feature type="compositionally biased region" description="Low complexity" evidence="1">
    <location>
        <begin position="130"/>
        <end position="149"/>
    </location>
</feature>
<gene>
    <name evidence="2" type="ORF">BT62DRAFT_938861</name>
</gene>
<comment type="caution">
    <text evidence="2">The sequence shown here is derived from an EMBL/GenBank/DDBJ whole genome shotgun (WGS) entry which is preliminary data.</text>
</comment>
<dbReference type="EMBL" id="MU250590">
    <property type="protein sequence ID" value="KAG7439558.1"/>
    <property type="molecule type" value="Genomic_DNA"/>
</dbReference>
<dbReference type="AlphaFoldDB" id="A0A9P7VEP8"/>
<protein>
    <submittedName>
        <fullName evidence="2">Uncharacterized protein</fullName>
    </submittedName>
</protein>